<dbReference type="KEGG" id="xop:PXO_00330"/>
<keyword evidence="1" id="KW-0449">Lipoprotein</keyword>
<gene>
    <name evidence="1" type="ordered locus">PXO_00330</name>
</gene>
<dbReference type="AlphaFoldDB" id="A0A0K0GK31"/>
<protein>
    <submittedName>
        <fullName evidence="1">Lipoprotein, putative</fullName>
    </submittedName>
</protein>
<dbReference type="PROSITE" id="PS51257">
    <property type="entry name" value="PROKAR_LIPOPROTEIN"/>
    <property type="match status" value="1"/>
</dbReference>
<accession>A0A0K0GK31</accession>
<sequence>MQRDGCVPATSSTACALHAVECLMHSRGAGRKWEHLHTHHADGFAGRCMPDDSARTSTISTPLRP</sequence>
<name>A0A0K0GK31_XANOP</name>
<reference evidence="1 2" key="1">
    <citation type="journal article" date="2008" name="BMC Genomics">
        <title>Genome sequence and rapid evolution of the rice pathogen Xanthomonas oryzae pv. oryzae PXO99A.</title>
        <authorList>
            <person name="Salzberg S.L."/>
            <person name="Sommer D.D."/>
            <person name="Schatz M.C."/>
            <person name="Phillippy A.M."/>
            <person name="Rabinowicz P.D."/>
            <person name="Tsuge S."/>
            <person name="Furutani A."/>
            <person name="Ochiai H."/>
            <person name="Delcher A.L."/>
            <person name="Kelley D."/>
            <person name="Madupu R."/>
            <person name="Puiu D."/>
            <person name="Radune D."/>
            <person name="Shumway M."/>
            <person name="Trapnell C."/>
            <person name="Aparna G."/>
            <person name="Jha G."/>
            <person name="Pandey A."/>
            <person name="Patil P.B."/>
            <person name="Ishihara H."/>
            <person name="Meyer D.F."/>
            <person name="Szurek B."/>
            <person name="Verdier V."/>
            <person name="Koebnik R."/>
            <person name="Dow J.M."/>
            <person name="Ryan R.P."/>
            <person name="Hirata H."/>
            <person name="Tsuyumu S."/>
            <person name="Won Lee S."/>
            <person name="Seo Y.S."/>
            <person name="Sriariyanum M."/>
            <person name="Ronald P.C."/>
            <person name="Sonti R.V."/>
            <person name="Van Sluys M.A."/>
            <person name="Leach J.E."/>
            <person name="White F.F."/>
            <person name="Bogdanove A.J."/>
        </authorList>
    </citation>
    <scope>NUCLEOTIDE SEQUENCE [LARGE SCALE GENOMIC DNA]</scope>
    <source>
        <strain evidence="1 2">PXO99A</strain>
    </source>
</reference>
<evidence type="ECO:0000313" key="2">
    <source>
        <dbReference type="Proteomes" id="UP000001740"/>
    </source>
</evidence>
<dbReference type="Proteomes" id="UP000001740">
    <property type="component" value="Chromosome"/>
</dbReference>
<dbReference type="HOGENOM" id="CLU_2848801_0_0_6"/>
<evidence type="ECO:0000313" key="1">
    <source>
        <dbReference type="EMBL" id="ACD58637.1"/>
    </source>
</evidence>
<dbReference type="EMBL" id="CP000967">
    <property type="protein sequence ID" value="ACD58637.1"/>
    <property type="molecule type" value="Genomic_DNA"/>
</dbReference>
<organism evidence="1 2">
    <name type="scientific">Xanthomonas oryzae pv. oryzae (strain PXO99A)</name>
    <dbReference type="NCBI Taxonomy" id="360094"/>
    <lineage>
        <taxon>Bacteria</taxon>
        <taxon>Pseudomonadati</taxon>
        <taxon>Pseudomonadota</taxon>
        <taxon>Gammaproteobacteria</taxon>
        <taxon>Lysobacterales</taxon>
        <taxon>Lysobacteraceae</taxon>
        <taxon>Xanthomonas</taxon>
    </lineage>
</organism>
<proteinExistence type="predicted"/>